<sequence length="168" mass="17422">MAVADFFTALGAGDLFSGGFTLLELTLAAILTFLFAGSLALSVLAARSAAAARQARGEAREALAAVREQAAEFRALAGDLERTASDLAASQAELKDLQAAAAARQDYSAEAAAETPEEASQDTGSASGPAPIERRFDPLPPRERAETADEGPSQGGKSALFRGLLRRR</sequence>
<evidence type="ECO:0000256" key="1">
    <source>
        <dbReference type="SAM" id="Coils"/>
    </source>
</evidence>
<feature type="coiled-coil region" evidence="1">
    <location>
        <begin position="49"/>
        <end position="100"/>
    </location>
</feature>
<protein>
    <submittedName>
        <fullName evidence="4">Uncharacterized protein</fullName>
    </submittedName>
</protein>
<evidence type="ECO:0000256" key="3">
    <source>
        <dbReference type="SAM" id="Phobius"/>
    </source>
</evidence>
<dbReference type="EMBL" id="PJCH01000017">
    <property type="protein sequence ID" value="PQA85395.1"/>
    <property type="molecule type" value="Genomic_DNA"/>
</dbReference>
<evidence type="ECO:0000256" key="2">
    <source>
        <dbReference type="SAM" id="MobiDB-lite"/>
    </source>
</evidence>
<evidence type="ECO:0000313" key="4">
    <source>
        <dbReference type="EMBL" id="PQA85395.1"/>
    </source>
</evidence>
<keyword evidence="3" id="KW-1133">Transmembrane helix</keyword>
<evidence type="ECO:0000313" key="5">
    <source>
        <dbReference type="Proteomes" id="UP000239504"/>
    </source>
</evidence>
<gene>
    <name evidence="4" type="ORF">CW354_20830</name>
</gene>
<organism evidence="4 5">
    <name type="scientific">Hyphococcus luteus</name>
    <dbReference type="NCBI Taxonomy" id="2058213"/>
    <lineage>
        <taxon>Bacteria</taxon>
        <taxon>Pseudomonadati</taxon>
        <taxon>Pseudomonadota</taxon>
        <taxon>Alphaproteobacteria</taxon>
        <taxon>Parvularculales</taxon>
        <taxon>Parvularculaceae</taxon>
        <taxon>Hyphococcus</taxon>
    </lineage>
</organism>
<keyword evidence="1" id="KW-0175">Coiled coil</keyword>
<feature type="compositionally biased region" description="Low complexity" evidence="2">
    <location>
        <begin position="105"/>
        <end position="114"/>
    </location>
</feature>
<dbReference type="AlphaFoldDB" id="A0A2S7JYR8"/>
<name>A0A2S7JYR8_9PROT</name>
<feature type="transmembrane region" description="Helical" evidence="3">
    <location>
        <begin position="25"/>
        <end position="46"/>
    </location>
</feature>
<feature type="compositionally biased region" description="Basic and acidic residues" evidence="2">
    <location>
        <begin position="132"/>
        <end position="147"/>
    </location>
</feature>
<keyword evidence="3" id="KW-0812">Transmembrane</keyword>
<reference evidence="4 5" key="1">
    <citation type="submission" date="2017-12" db="EMBL/GenBank/DDBJ databases">
        <authorList>
            <person name="Hurst M.R.H."/>
        </authorList>
    </citation>
    <scope>NUCLEOTIDE SEQUENCE [LARGE SCALE GENOMIC DNA]</scope>
    <source>
        <strain evidence="4 5">SY-3-19</strain>
    </source>
</reference>
<dbReference type="Proteomes" id="UP000239504">
    <property type="component" value="Unassembled WGS sequence"/>
</dbReference>
<dbReference type="InterPro" id="IPR012902">
    <property type="entry name" value="N_methyl_site"/>
</dbReference>
<dbReference type="PROSITE" id="PS00409">
    <property type="entry name" value="PROKAR_NTER_METHYL"/>
    <property type="match status" value="1"/>
</dbReference>
<dbReference type="RefSeq" id="WP_104832035.1">
    <property type="nucleotide sequence ID" value="NZ_PJCH01000017.1"/>
</dbReference>
<keyword evidence="3" id="KW-0472">Membrane</keyword>
<accession>A0A2S7JYR8</accession>
<comment type="caution">
    <text evidence="4">The sequence shown here is derived from an EMBL/GenBank/DDBJ whole genome shotgun (WGS) entry which is preliminary data.</text>
</comment>
<keyword evidence="5" id="KW-1185">Reference proteome</keyword>
<proteinExistence type="predicted"/>
<feature type="region of interest" description="Disordered" evidence="2">
    <location>
        <begin position="105"/>
        <end position="168"/>
    </location>
</feature>